<dbReference type="EMBL" id="BAAAYR010000001">
    <property type="protein sequence ID" value="GAA3558008.1"/>
    <property type="molecule type" value="Genomic_DNA"/>
</dbReference>
<accession>A0ABP6WXL8</accession>
<evidence type="ECO:0000256" key="2">
    <source>
        <dbReference type="SAM" id="SignalP"/>
    </source>
</evidence>
<keyword evidence="2" id="KW-0732">Signal</keyword>
<sequence length="242" mass="24837">MTLHARLFAPALAAAACAVLLLSGCSSPQTLSQNTGEGEQKSDNSTPGAAETPATEGKATLVKTGFGKDGDYGWASAIVTNSSADNVGMFVTVQFNLLDSKGELVASESQVEQFTSADQTLALGTQVDVAGKAKVAKVEATLGLDNKTSMEDAPNLPVGKVKVKKDEYGTKTAVFEVKNPGVEAQKSARIGVVCFDKSDKIIGGGTAYPDLIPAKGRVLVEANVTSAGTPDSCDAYAAPATF</sequence>
<feature type="compositionally biased region" description="Polar residues" evidence="1">
    <location>
        <begin position="30"/>
        <end position="47"/>
    </location>
</feature>
<feature type="signal peptide" evidence="2">
    <location>
        <begin position="1"/>
        <end position="32"/>
    </location>
</feature>
<proteinExistence type="predicted"/>
<keyword evidence="4" id="KW-1185">Reference proteome</keyword>
<name>A0ABP6WXL8_9ACTN</name>
<dbReference type="RefSeq" id="WP_204911826.1">
    <property type="nucleotide sequence ID" value="NZ_BAAAYR010000001.1"/>
</dbReference>
<reference evidence="4" key="1">
    <citation type="journal article" date="2019" name="Int. J. Syst. Evol. Microbiol.">
        <title>The Global Catalogue of Microorganisms (GCM) 10K type strain sequencing project: providing services to taxonomists for standard genome sequencing and annotation.</title>
        <authorList>
            <consortium name="The Broad Institute Genomics Platform"/>
            <consortium name="The Broad Institute Genome Sequencing Center for Infectious Disease"/>
            <person name="Wu L."/>
            <person name="Ma J."/>
        </authorList>
    </citation>
    <scope>NUCLEOTIDE SEQUENCE [LARGE SCALE GENOMIC DNA]</scope>
    <source>
        <strain evidence="4">JCM 16540</strain>
    </source>
</reference>
<evidence type="ECO:0000256" key="1">
    <source>
        <dbReference type="SAM" id="MobiDB-lite"/>
    </source>
</evidence>
<comment type="caution">
    <text evidence="3">The sequence shown here is derived from an EMBL/GenBank/DDBJ whole genome shotgun (WGS) entry which is preliminary data.</text>
</comment>
<feature type="chain" id="PRO_5046492585" description="Lipoprotein" evidence="2">
    <location>
        <begin position="33"/>
        <end position="242"/>
    </location>
</feature>
<gene>
    <name evidence="3" type="ORF">GCM10022197_11660</name>
</gene>
<protein>
    <recommendedName>
        <fullName evidence="5">Lipoprotein</fullName>
    </recommendedName>
</protein>
<evidence type="ECO:0008006" key="5">
    <source>
        <dbReference type="Google" id="ProtNLM"/>
    </source>
</evidence>
<evidence type="ECO:0000313" key="3">
    <source>
        <dbReference type="EMBL" id="GAA3558008.1"/>
    </source>
</evidence>
<organism evidence="3 4">
    <name type="scientific">Microlunatus spumicola</name>
    <dbReference type="NCBI Taxonomy" id="81499"/>
    <lineage>
        <taxon>Bacteria</taxon>
        <taxon>Bacillati</taxon>
        <taxon>Actinomycetota</taxon>
        <taxon>Actinomycetes</taxon>
        <taxon>Propionibacteriales</taxon>
        <taxon>Propionibacteriaceae</taxon>
        <taxon>Microlunatus</taxon>
    </lineage>
</organism>
<evidence type="ECO:0000313" key="4">
    <source>
        <dbReference type="Proteomes" id="UP001500767"/>
    </source>
</evidence>
<dbReference type="Proteomes" id="UP001500767">
    <property type="component" value="Unassembled WGS sequence"/>
</dbReference>
<feature type="region of interest" description="Disordered" evidence="1">
    <location>
        <begin position="30"/>
        <end position="57"/>
    </location>
</feature>
<dbReference type="PROSITE" id="PS51257">
    <property type="entry name" value="PROKAR_LIPOPROTEIN"/>
    <property type="match status" value="1"/>
</dbReference>